<evidence type="ECO:0000313" key="1">
    <source>
        <dbReference type="EMBL" id="CAB5226353.1"/>
    </source>
</evidence>
<reference evidence="1" key="1">
    <citation type="submission" date="2020-05" db="EMBL/GenBank/DDBJ databases">
        <authorList>
            <person name="Chiriac C."/>
            <person name="Salcher M."/>
            <person name="Ghai R."/>
            <person name="Kavagutti S V."/>
        </authorList>
    </citation>
    <scope>NUCLEOTIDE SEQUENCE</scope>
</reference>
<proteinExistence type="predicted"/>
<organism evidence="1">
    <name type="scientific">uncultured Caudovirales phage</name>
    <dbReference type="NCBI Taxonomy" id="2100421"/>
    <lineage>
        <taxon>Viruses</taxon>
        <taxon>Duplodnaviria</taxon>
        <taxon>Heunggongvirae</taxon>
        <taxon>Uroviricota</taxon>
        <taxon>Caudoviricetes</taxon>
        <taxon>Peduoviridae</taxon>
        <taxon>Maltschvirus</taxon>
        <taxon>Maltschvirus maltsch</taxon>
    </lineage>
</organism>
<name>A0A6J7X9N4_9CAUD</name>
<accession>A0A6J7X9N4</accession>
<protein>
    <submittedName>
        <fullName evidence="1">Uncharacterized protein</fullName>
    </submittedName>
</protein>
<gene>
    <name evidence="1" type="ORF">UFOVP760_130</name>
</gene>
<dbReference type="EMBL" id="LR798360">
    <property type="protein sequence ID" value="CAB5226353.1"/>
    <property type="molecule type" value="Genomic_DNA"/>
</dbReference>
<sequence>MADTIQFIDERLNDSITARTPIDNPVDMVQPLTFTEWLKRNTELLTTTGDFLTRYQSYLTNWYAAKDITKQEAVTEIQKYYTNLINDIVINYTTTDEKRYLKNIDISNNRDLAIAVPFFAKKIKDICIYYSTLRDDVQTSALSFNLKGSNTGIADLIYVNLTKALQAQDIVDLFSSLNLSLADVRNNIVIDVEDLYDTYADYYDLSPTLPASAYNTNTGVRNDYFNLNQNDIDPYLFGNFDQSILRSILSYPFYLIELDGNFIIDPLVNSSQLNLLKDSDFISTVNDGDVNNLNLVNKSQEITKYIGSDFYYIVTDTTTTFTSGQLFAADTEFANYLNKRYPSIAAVPSEEFLKTGYELGLFFKPDKIGLANFTNFKFTPSVNVDALLPDTVYYFPDPSKYGNISGNTKLEFKSPLTFFEENYFNKTDYSNQYKFGDVSTDPYFQTFRAYQSREQTLNHTNFGVSRYIDSQDFFTGSQDTLWSNPDVYPLELISQYPIDLRQSNLLTLNKTLFQYKGDVYGNEYALYKSVSEKSRVSDISRPRALVNYIFDGYTFFDSLCGQGYNFNYTVAGTASNGKIFSGVVLNTSVSEPASFSDGGNPTIITSYDFASNYLYEDLFEDFVTTTYTCAVKDGLYFTKNNNGILPDVPSDTVSYNPNTGLLYYNELTDGAPVPNAPYGVGTFTYQPDFSLDALSYNGFDYDGNVFYIDSLDSEPCTLDSYTYSYTEPSNFKDIRQTGHETVLDASINTASTKKPLYYTRAVEYGDLYFRNVNSTVIGPASATLSAALLNYPQNIKEEIYNKLINFDVYYDVLQLETENYLIFDKLQFDYNTNSITGSVNEFRYFNRGELPDLERFSNVWFNESDNTLMFCKTTLLRDRLSASNYKIVYPTIYRINLNNQQISEIYPAKAVSDLVFNDLSMFSLYGKGIELNIVEIEKPVFNFSSETGYYTLTYLGKDTADCFYIVTTRFRYVNNTVQNITCTLHTPVIDVYDITFGNPQGSPYLETYTTLGSAAGYFNAADNTFTFGYDVTA</sequence>